<dbReference type="EMBL" id="ATLV01013735">
    <property type="status" value="NOT_ANNOTATED_CDS"/>
    <property type="molecule type" value="Genomic_DNA"/>
</dbReference>
<evidence type="ECO:0000313" key="3">
    <source>
        <dbReference type="EMBL" id="KFB38160.1"/>
    </source>
</evidence>
<proteinExistence type="predicted"/>
<evidence type="ECO:0000256" key="1">
    <source>
        <dbReference type="SAM" id="MobiDB-lite"/>
    </source>
</evidence>
<keyword evidence="2" id="KW-1133">Transmembrane helix</keyword>
<feature type="region of interest" description="Disordered" evidence="1">
    <location>
        <begin position="1"/>
        <end position="24"/>
    </location>
</feature>
<dbReference type="AlphaFoldDB" id="A0A084VJL6"/>
<keyword evidence="5" id="KW-1185">Reference proteome</keyword>
<evidence type="ECO:0000256" key="2">
    <source>
        <dbReference type="SAM" id="Phobius"/>
    </source>
</evidence>
<organism evidence="3">
    <name type="scientific">Anopheles sinensis</name>
    <name type="common">Mosquito</name>
    <dbReference type="NCBI Taxonomy" id="74873"/>
    <lineage>
        <taxon>Eukaryota</taxon>
        <taxon>Metazoa</taxon>
        <taxon>Ecdysozoa</taxon>
        <taxon>Arthropoda</taxon>
        <taxon>Hexapoda</taxon>
        <taxon>Insecta</taxon>
        <taxon>Pterygota</taxon>
        <taxon>Neoptera</taxon>
        <taxon>Endopterygota</taxon>
        <taxon>Diptera</taxon>
        <taxon>Nematocera</taxon>
        <taxon>Culicoidea</taxon>
        <taxon>Culicidae</taxon>
        <taxon>Anophelinae</taxon>
        <taxon>Anopheles</taxon>
    </lineage>
</organism>
<name>A0A084VJL6_ANOSI</name>
<protein>
    <submittedName>
        <fullName evidence="3 4">Uncharacterized protein</fullName>
    </submittedName>
</protein>
<gene>
    <name evidence="3" type="ORF">ZHAS_00005456</name>
</gene>
<reference evidence="3 5" key="1">
    <citation type="journal article" date="2014" name="BMC Genomics">
        <title>Genome sequence of Anopheles sinensis provides insight into genetics basis of mosquito competence for malaria parasites.</title>
        <authorList>
            <person name="Zhou D."/>
            <person name="Zhang D."/>
            <person name="Ding G."/>
            <person name="Shi L."/>
            <person name="Hou Q."/>
            <person name="Ye Y."/>
            <person name="Xu Y."/>
            <person name="Zhou H."/>
            <person name="Xiong C."/>
            <person name="Li S."/>
            <person name="Yu J."/>
            <person name="Hong S."/>
            <person name="Yu X."/>
            <person name="Zou P."/>
            <person name="Chen C."/>
            <person name="Chang X."/>
            <person name="Wang W."/>
            <person name="Lv Y."/>
            <person name="Sun Y."/>
            <person name="Ma L."/>
            <person name="Shen B."/>
            <person name="Zhu C."/>
        </authorList>
    </citation>
    <scope>NUCLEOTIDE SEQUENCE [LARGE SCALE GENOMIC DNA]</scope>
</reference>
<evidence type="ECO:0000313" key="4">
    <source>
        <dbReference type="EnsemblMetazoa" id="ASIC005456-PA"/>
    </source>
</evidence>
<dbReference type="EnsemblMetazoa" id="ASIC005456-RA">
    <property type="protein sequence ID" value="ASIC005456-PA"/>
    <property type="gene ID" value="ASIC005456"/>
</dbReference>
<sequence>MLSFAKVYAKPETRNQTDEMESSEAPTVRVRARLLAVYISCLTAHALMILYLRRGFNFPAHKRCSNDASPCIGERFAAECSGV</sequence>
<keyword evidence="2" id="KW-0472">Membrane</keyword>
<dbReference type="VEuPathDB" id="VectorBase:ASIC005456"/>
<reference evidence="4" key="2">
    <citation type="submission" date="2020-05" db="UniProtKB">
        <authorList>
            <consortium name="EnsemblMetazoa"/>
        </authorList>
    </citation>
    <scope>IDENTIFICATION</scope>
</reference>
<evidence type="ECO:0000313" key="5">
    <source>
        <dbReference type="Proteomes" id="UP000030765"/>
    </source>
</evidence>
<feature type="transmembrane region" description="Helical" evidence="2">
    <location>
        <begin position="32"/>
        <end position="52"/>
    </location>
</feature>
<accession>A0A084VJL6</accession>
<keyword evidence="2" id="KW-0812">Transmembrane</keyword>
<dbReference type="Proteomes" id="UP000030765">
    <property type="component" value="Unassembled WGS sequence"/>
</dbReference>
<dbReference type="EMBL" id="KE524884">
    <property type="protein sequence ID" value="KFB38160.1"/>
    <property type="molecule type" value="Genomic_DNA"/>
</dbReference>